<proteinExistence type="predicted"/>
<sequence>MGAFGKTLTAEISFQRLCCSTCATVYYFPEDWCVRARIEGRSWQCPNGHGQWFGESENDKIRRERDRLKQDAARLQSMAQEARESRDRAYEREAAAERRASAARGQVTKLKKRAANGVCPCCTRSFADLRRHMASRHPAFIAEEIADGAPLQ</sequence>
<dbReference type="OrthoDB" id="8454526at2"/>
<feature type="region of interest" description="Disordered" evidence="1">
    <location>
        <begin position="57"/>
        <end position="104"/>
    </location>
</feature>
<evidence type="ECO:0000256" key="1">
    <source>
        <dbReference type="SAM" id="MobiDB-lite"/>
    </source>
</evidence>
<dbReference type="EMBL" id="BJZV01000051">
    <property type="protein sequence ID" value="GEP12594.1"/>
    <property type="molecule type" value="Genomic_DNA"/>
</dbReference>
<feature type="compositionally biased region" description="Basic and acidic residues" evidence="1">
    <location>
        <begin position="81"/>
        <end position="100"/>
    </location>
</feature>
<evidence type="ECO:0000313" key="3">
    <source>
        <dbReference type="Proteomes" id="UP000321750"/>
    </source>
</evidence>
<dbReference type="Proteomes" id="UP000321750">
    <property type="component" value="Unassembled WGS sequence"/>
</dbReference>
<reference evidence="2 3" key="1">
    <citation type="submission" date="2019-07" db="EMBL/GenBank/DDBJ databases">
        <title>Whole genome shotgun sequence of Methylobacterium gnaphalii NBRC 107716.</title>
        <authorList>
            <person name="Hosoyama A."/>
            <person name="Uohara A."/>
            <person name="Ohji S."/>
            <person name="Ichikawa N."/>
        </authorList>
    </citation>
    <scope>NUCLEOTIDE SEQUENCE [LARGE SCALE GENOMIC DNA]</scope>
    <source>
        <strain evidence="2 3">NBRC 107716</strain>
    </source>
</reference>
<dbReference type="AlphaFoldDB" id="A0A512JRK5"/>
<comment type="caution">
    <text evidence="2">The sequence shown here is derived from an EMBL/GenBank/DDBJ whole genome shotgun (WGS) entry which is preliminary data.</text>
</comment>
<evidence type="ECO:0000313" key="2">
    <source>
        <dbReference type="EMBL" id="GEP12594.1"/>
    </source>
</evidence>
<keyword evidence="3" id="KW-1185">Reference proteome</keyword>
<accession>A0A512JRK5</accession>
<protein>
    <submittedName>
        <fullName evidence="2">Uncharacterized protein</fullName>
    </submittedName>
</protein>
<name>A0A512JRK5_9HYPH</name>
<gene>
    <name evidence="2" type="ORF">MGN01_44390</name>
</gene>
<organism evidence="2 3">
    <name type="scientific">Methylobacterium gnaphalii</name>
    <dbReference type="NCBI Taxonomy" id="1010610"/>
    <lineage>
        <taxon>Bacteria</taxon>
        <taxon>Pseudomonadati</taxon>
        <taxon>Pseudomonadota</taxon>
        <taxon>Alphaproteobacteria</taxon>
        <taxon>Hyphomicrobiales</taxon>
        <taxon>Methylobacteriaceae</taxon>
        <taxon>Methylobacterium</taxon>
    </lineage>
</organism>
<feature type="compositionally biased region" description="Basic and acidic residues" evidence="1">
    <location>
        <begin position="57"/>
        <end position="72"/>
    </location>
</feature>
<dbReference type="RefSeq" id="WP_147048941.1">
    <property type="nucleotide sequence ID" value="NZ_BJZV01000051.1"/>
</dbReference>